<keyword evidence="3" id="KW-1185">Reference proteome</keyword>
<feature type="transmembrane region" description="Helical" evidence="1">
    <location>
        <begin position="24"/>
        <end position="43"/>
    </location>
</feature>
<organism evidence="2 3">
    <name type="scientific">Candidatus Endonucleibacter bathymodioli</name>
    <dbReference type="NCBI Taxonomy" id="539814"/>
    <lineage>
        <taxon>Bacteria</taxon>
        <taxon>Pseudomonadati</taxon>
        <taxon>Pseudomonadota</taxon>
        <taxon>Gammaproteobacteria</taxon>
        <taxon>Oceanospirillales</taxon>
        <taxon>Endozoicomonadaceae</taxon>
        <taxon>Candidatus Endonucleibacter</taxon>
    </lineage>
</organism>
<keyword evidence="1" id="KW-0472">Membrane</keyword>
<accession>A0AA90NU77</accession>
<reference evidence="2 3" key="1">
    <citation type="journal article" date="2023" name="bioRxiv">
        <title>An intranuclear bacterial parasite of deep-sea mussels expresses apoptosis inhibitors acquired from its host.</title>
        <authorList>
            <person name="Gonzalez Porras M.A."/>
            <person name="Assie A."/>
            <person name="Tietjen M."/>
            <person name="Violette M."/>
            <person name="Kleiner M."/>
            <person name="Gruber-Vodicka H."/>
            <person name="Dubilier N."/>
            <person name="Leisch N."/>
        </authorList>
    </citation>
    <scope>NUCLEOTIDE SEQUENCE [LARGE SCALE GENOMIC DNA]</scope>
    <source>
        <strain evidence="2">IAP13</strain>
    </source>
</reference>
<keyword evidence="1" id="KW-0812">Transmembrane</keyword>
<dbReference type="EMBL" id="JASXSV010000014">
    <property type="protein sequence ID" value="MDP0589445.1"/>
    <property type="molecule type" value="Genomic_DNA"/>
</dbReference>
<feature type="transmembrane region" description="Helical" evidence="1">
    <location>
        <begin position="155"/>
        <end position="177"/>
    </location>
</feature>
<comment type="caution">
    <text evidence="2">The sequence shown here is derived from an EMBL/GenBank/DDBJ whole genome shotgun (WGS) entry which is preliminary data.</text>
</comment>
<evidence type="ECO:0000256" key="1">
    <source>
        <dbReference type="SAM" id="Phobius"/>
    </source>
</evidence>
<dbReference type="AlphaFoldDB" id="A0AA90NU77"/>
<name>A0AA90NU77_9GAMM</name>
<gene>
    <name evidence="2" type="ORF">QS748_09755</name>
</gene>
<evidence type="ECO:0000313" key="2">
    <source>
        <dbReference type="EMBL" id="MDP0589445.1"/>
    </source>
</evidence>
<sequence length="426" mass="46482">MTVPKKSGKLARKIFNLPLKTQLMLIYGVLMGALTIFSSLLIYSEIEHANQHQADTMGNLISGQTASAAANMLVTGDRLSLSVLLNRLAQDPYISEASIYSIDDRRIGHAVSKGDNASERDGPIYSAPINYQDVIAGYVRLSLNQKLLTQKPKEAIQIIIAVSSILLIVGMVFLYFYSDNLARKLSLIERQLHSVLPLQSSPPEGSGEIDRIANLVEQQLTETRLLSNKENVDHADDKVTAIISINVKNIARFQQLLAPQDLMNIIQLQMEIAVEAASLYEGSLSYSPEGNVYIQFVSTESDSFAMDALCCGLLIEMLSQRIGEQSIASIKPGIGLCLSDKIPEFPKEKHPALCDSAASQALMLASLLESNGLHMLRSQLSWLPADITEIQASEHGDGIVLISAISESTSTELERQADALEESLLG</sequence>
<keyword evidence="1" id="KW-1133">Transmembrane helix</keyword>
<proteinExistence type="predicted"/>
<dbReference type="Proteomes" id="UP001178148">
    <property type="component" value="Unassembled WGS sequence"/>
</dbReference>
<evidence type="ECO:0000313" key="3">
    <source>
        <dbReference type="Proteomes" id="UP001178148"/>
    </source>
</evidence>
<protein>
    <submittedName>
        <fullName evidence="2">Uncharacterized protein</fullName>
    </submittedName>
</protein>